<dbReference type="InterPro" id="IPR035944">
    <property type="entry name" value="YfbM-like_sf"/>
</dbReference>
<dbReference type="Proteomes" id="UP000030152">
    <property type="component" value="Unassembled WGS sequence"/>
</dbReference>
<sequence>MSQSATLYLISNERFELLEDNPDKSKIQALSYGDETFEQTHEGVSFLLEKFFKGEDLTLIKEIFEPTEFIGEGLDDDLYESHTVDDIEKFEESAIYYLDPIQIARINVLLNSLNISIVLNAYNSAEFNNNGVYPEVWHDDESESKAFNKAHLKESLESLVHFFKAAATADDYVLVSVGY</sequence>
<dbReference type="EMBL" id="JRLX01000040">
    <property type="protein sequence ID" value="KGO84709.1"/>
    <property type="molecule type" value="Genomic_DNA"/>
</dbReference>
<dbReference type="AlphaFoldDB" id="A0A0A2LXL3"/>
<keyword evidence="2" id="KW-1185">Reference proteome</keyword>
<evidence type="ECO:0008006" key="3">
    <source>
        <dbReference type="Google" id="ProtNLM"/>
    </source>
</evidence>
<comment type="caution">
    <text evidence="1">The sequence shown here is derived from an EMBL/GenBank/DDBJ whole genome shotgun (WGS) entry which is preliminary data.</text>
</comment>
<organism evidence="1 2">
    <name type="scientific">Flavobacterium rivuli WB 3.3-2 = DSM 21788</name>
    <dbReference type="NCBI Taxonomy" id="1121895"/>
    <lineage>
        <taxon>Bacteria</taxon>
        <taxon>Pseudomonadati</taxon>
        <taxon>Bacteroidota</taxon>
        <taxon>Flavobacteriia</taxon>
        <taxon>Flavobacteriales</taxon>
        <taxon>Flavobacteriaceae</taxon>
        <taxon>Flavobacterium</taxon>
    </lineage>
</organism>
<dbReference type="Gene3D" id="3.40.1760.10">
    <property type="entry name" value="YfbM-like super family"/>
    <property type="match status" value="1"/>
</dbReference>
<dbReference type="STRING" id="1121895.GCA_000378485_03732"/>
<dbReference type="InterPro" id="IPR015068">
    <property type="entry name" value="DUF1877"/>
</dbReference>
<accession>A0A0A2LXL3</accession>
<dbReference type="Pfam" id="PF08974">
    <property type="entry name" value="DUF1877"/>
    <property type="match status" value="1"/>
</dbReference>
<gene>
    <name evidence="1" type="ORF">Q765_20085</name>
</gene>
<dbReference type="eggNOG" id="ENOG503470K">
    <property type="taxonomic scope" value="Bacteria"/>
</dbReference>
<name>A0A0A2LXL3_9FLAO</name>
<reference evidence="1 2" key="1">
    <citation type="submission" date="2013-09" db="EMBL/GenBank/DDBJ databases">
        <authorList>
            <person name="Zeng Z."/>
            <person name="Chen C."/>
        </authorList>
    </citation>
    <scope>NUCLEOTIDE SEQUENCE [LARGE SCALE GENOMIC DNA]</scope>
    <source>
        <strain evidence="1 2">WB 3.3-2</strain>
    </source>
</reference>
<dbReference type="RefSeq" id="WP_020214907.1">
    <property type="nucleotide sequence ID" value="NZ_JRLX01000040.1"/>
</dbReference>
<dbReference type="OrthoDB" id="656853at2"/>
<protein>
    <recommendedName>
        <fullName evidence="3">DUF1877 domain-containing protein</fullName>
    </recommendedName>
</protein>
<dbReference type="SUPFAM" id="SSF111069">
    <property type="entry name" value="Hypothetical protein yfbM"/>
    <property type="match status" value="1"/>
</dbReference>
<evidence type="ECO:0000313" key="2">
    <source>
        <dbReference type="Proteomes" id="UP000030152"/>
    </source>
</evidence>
<evidence type="ECO:0000313" key="1">
    <source>
        <dbReference type="EMBL" id="KGO84709.1"/>
    </source>
</evidence>
<proteinExistence type="predicted"/>